<dbReference type="PANTHER" id="PTHR43664:SF1">
    <property type="entry name" value="BETA-METHYLMALYL-COA DEHYDRATASE"/>
    <property type="match status" value="1"/>
</dbReference>
<dbReference type="Gene3D" id="3.10.129.10">
    <property type="entry name" value="Hotdog Thioesterase"/>
    <property type="match status" value="1"/>
</dbReference>
<keyword evidence="5" id="KW-1185">Reference proteome</keyword>
<dbReference type="STRING" id="797209.GCA_000376445_03514"/>
<dbReference type="CDD" id="cd03454">
    <property type="entry name" value="YdeM"/>
    <property type="match status" value="1"/>
</dbReference>
<dbReference type="InterPro" id="IPR002539">
    <property type="entry name" value="MaoC-like_dom"/>
</dbReference>
<dbReference type="Proteomes" id="UP000184203">
    <property type="component" value="Unassembled WGS sequence"/>
</dbReference>
<dbReference type="OrthoDB" id="225748at2157"/>
<protein>
    <submittedName>
        <fullName evidence="3">Acyl dehydratase</fullName>
    </submittedName>
    <submittedName>
        <fullName evidence="2">MaoC family protein</fullName>
    </submittedName>
</protein>
<dbReference type="InterPro" id="IPR052342">
    <property type="entry name" value="MCH/BMMD"/>
</dbReference>
<reference evidence="5" key="2">
    <citation type="submission" date="2016-11" db="EMBL/GenBank/DDBJ databases">
        <authorList>
            <person name="Varghese N."/>
            <person name="Submissions S."/>
        </authorList>
    </citation>
    <scope>NUCLEOTIDE SEQUENCE [LARGE SCALE GENOMIC DNA]</scope>
    <source>
        <strain evidence="5">DX253</strain>
    </source>
</reference>
<evidence type="ECO:0000259" key="1">
    <source>
        <dbReference type="Pfam" id="PF01575"/>
    </source>
</evidence>
<accession>E7QW16</accession>
<dbReference type="EMBL" id="AEMG01000015">
    <property type="protein sequence ID" value="EFW91429.1"/>
    <property type="molecule type" value="Genomic_DNA"/>
</dbReference>
<evidence type="ECO:0000313" key="4">
    <source>
        <dbReference type="Proteomes" id="UP000003751"/>
    </source>
</evidence>
<dbReference type="eggNOG" id="arCOG00776">
    <property type="taxonomic scope" value="Archaea"/>
</dbReference>
<organism evidence="2 4">
    <name type="scientific">Haladaptatus paucihalophilus DX253</name>
    <dbReference type="NCBI Taxonomy" id="797209"/>
    <lineage>
        <taxon>Archaea</taxon>
        <taxon>Methanobacteriati</taxon>
        <taxon>Methanobacteriota</taxon>
        <taxon>Stenosarchaea group</taxon>
        <taxon>Halobacteria</taxon>
        <taxon>Halobacteriales</taxon>
        <taxon>Haladaptataceae</taxon>
        <taxon>Haladaptatus</taxon>
    </lineage>
</organism>
<evidence type="ECO:0000313" key="2">
    <source>
        <dbReference type="EMBL" id="EFW91429.1"/>
    </source>
</evidence>
<feature type="domain" description="MaoC-like" evidence="1">
    <location>
        <begin position="19"/>
        <end position="113"/>
    </location>
</feature>
<evidence type="ECO:0000313" key="5">
    <source>
        <dbReference type="Proteomes" id="UP000184203"/>
    </source>
</evidence>
<sequence length="155" mass="17296">MSNRDFEDLVVGDRESFGSYTVSEEEILSFAEQYDPQEFHVDLDAAAESMFGELVASGWHSTAISMRILVDNFFENSGSLGSPGVESVTWPAPVKPGETLWLTLEVTDKRPLESDPNRGLVTFYLEMQNEADETKLTMEPKVFFARRGGDEADTS</sequence>
<reference evidence="2 4" key="1">
    <citation type="journal article" date="2014" name="ISME J.">
        <title>Trehalose/2-sulfotrehalose biosynthesis and glycine-betaine uptake are widely spread mechanisms for osmoadaptation in the Halobacteriales.</title>
        <authorList>
            <person name="Youssef N.H."/>
            <person name="Savage-Ashlock K.N."/>
            <person name="McCully A.L."/>
            <person name="Luedtke B."/>
            <person name="Shaw E.I."/>
            <person name="Hoff W.D."/>
            <person name="Elshahed M.S."/>
        </authorList>
    </citation>
    <scope>NUCLEOTIDE SEQUENCE [LARGE SCALE GENOMIC DNA]</scope>
    <source>
        <strain evidence="2 4">DX253</strain>
    </source>
</reference>
<name>E7QW16_HALPU</name>
<dbReference type="InterPro" id="IPR029069">
    <property type="entry name" value="HotDog_dom_sf"/>
</dbReference>
<dbReference type="Proteomes" id="UP000003751">
    <property type="component" value="Unassembled WGS sequence"/>
</dbReference>
<dbReference type="Pfam" id="PF01575">
    <property type="entry name" value="MaoC_dehydratas"/>
    <property type="match status" value="1"/>
</dbReference>
<evidence type="ECO:0000313" key="3">
    <source>
        <dbReference type="EMBL" id="SHL00781.1"/>
    </source>
</evidence>
<proteinExistence type="predicted"/>
<reference evidence="3" key="3">
    <citation type="submission" date="2016-11" db="EMBL/GenBank/DDBJ databases">
        <authorList>
            <person name="Jaros S."/>
            <person name="Januszkiewicz K."/>
            <person name="Wedrychowicz H."/>
        </authorList>
    </citation>
    <scope>NUCLEOTIDE SEQUENCE [LARGE SCALE GENOMIC DNA]</scope>
    <source>
        <strain evidence="3">DX253</strain>
    </source>
</reference>
<dbReference type="PATRIC" id="fig|797209.4.peg.2964"/>
<gene>
    <name evidence="3" type="ORF">SAMN05444342_2720</name>
    <name evidence="2" type="ORF">ZOD2009_15021</name>
</gene>
<dbReference type="RefSeq" id="WP_007981123.1">
    <property type="nucleotide sequence ID" value="NZ_AEMG01000015.1"/>
</dbReference>
<dbReference type="EMBL" id="FRAN01000004">
    <property type="protein sequence ID" value="SHL00781.1"/>
    <property type="molecule type" value="Genomic_DNA"/>
</dbReference>
<dbReference type="PANTHER" id="PTHR43664">
    <property type="entry name" value="MONOAMINE OXIDASE-RELATED"/>
    <property type="match status" value="1"/>
</dbReference>
<dbReference type="SUPFAM" id="SSF54637">
    <property type="entry name" value="Thioesterase/thiol ester dehydrase-isomerase"/>
    <property type="match status" value="1"/>
</dbReference>
<dbReference type="AlphaFoldDB" id="E7QW16"/>